<evidence type="ECO:0000313" key="2">
    <source>
        <dbReference type="EMBL" id="KAH1091325.1"/>
    </source>
</evidence>
<dbReference type="EMBL" id="JAIQCV010000006">
    <property type="protein sequence ID" value="KAH1091325.1"/>
    <property type="molecule type" value="Genomic_DNA"/>
</dbReference>
<dbReference type="AlphaFoldDB" id="A0A9D3VR92"/>
<sequence>MSYMQGQDLWEVVNNNEVTQLEAEDTICKKALAKQIGGVLLKNEEEAPYVSKGERKFKLRDIGGSKKNDDKSKGYQGKRSIHEGGVLNNHNNSKKIEGNFLILGKGLHGKSLLVEEKAYGK</sequence>
<feature type="region of interest" description="Disordered" evidence="1">
    <location>
        <begin position="60"/>
        <end position="92"/>
    </location>
</feature>
<dbReference type="Proteomes" id="UP000828251">
    <property type="component" value="Unassembled WGS sequence"/>
</dbReference>
<name>A0A9D3VR92_9ROSI</name>
<reference evidence="2 3" key="1">
    <citation type="journal article" date="2021" name="Plant Biotechnol. J.">
        <title>Multi-omics assisted identification of the key and species-specific regulatory components of drought-tolerant mechanisms in Gossypium stocksii.</title>
        <authorList>
            <person name="Yu D."/>
            <person name="Ke L."/>
            <person name="Zhang D."/>
            <person name="Wu Y."/>
            <person name="Sun Y."/>
            <person name="Mei J."/>
            <person name="Sun J."/>
            <person name="Sun Y."/>
        </authorList>
    </citation>
    <scope>NUCLEOTIDE SEQUENCE [LARGE SCALE GENOMIC DNA]</scope>
    <source>
        <strain evidence="3">cv. E1</strain>
        <tissue evidence="2">Leaf</tissue>
    </source>
</reference>
<evidence type="ECO:0000313" key="3">
    <source>
        <dbReference type="Proteomes" id="UP000828251"/>
    </source>
</evidence>
<organism evidence="2 3">
    <name type="scientific">Gossypium stocksii</name>
    <dbReference type="NCBI Taxonomy" id="47602"/>
    <lineage>
        <taxon>Eukaryota</taxon>
        <taxon>Viridiplantae</taxon>
        <taxon>Streptophyta</taxon>
        <taxon>Embryophyta</taxon>
        <taxon>Tracheophyta</taxon>
        <taxon>Spermatophyta</taxon>
        <taxon>Magnoliopsida</taxon>
        <taxon>eudicotyledons</taxon>
        <taxon>Gunneridae</taxon>
        <taxon>Pentapetalae</taxon>
        <taxon>rosids</taxon>
        <taxon>malvids</taxon>
        <taxon>Malvales</taxon>
        <taxon>Malvaceae</taxon>
        <taxon>Malvoideae</taxon>
        <taxon>Gossypium</taxon>
    </lineage>
</organism>
<gene>
    <name evidence="2" type="ORF">J1N35_018582</name>
</gene>
<keyword evidence="3" id="KW-1185">Reference proteome</keyword>
<comment type="caution">
    <text evidence="2">The sequence shown here is derived from an EMBL/GenBank/DDBJ whole genome shotgun (WGS) entry which is preliminary data.</text>
</comment>
<feature type="compositionally biased region" description="Basic and acidic residues" evidence="1">
    <location>
        <begin position="60"/>
        <end position="73"/>
    </location>
</feature>
<dbReference type="OrthoDB" id="1626798at2759"/>
<protein>
    <submittedName>
        <fullName evidence="2">Uncharacterized protein</fullName>
    </submittedName>
</protein>
<proteinExistence type="predicted"/>
<evidence type="ECO:0000256" key="1">
    <source>
        <dbReference type="SAM" id="MobiDB-lite"/>
    </source>
</evidence>
<accession>A0A9D3VR92</accession>